<dbReference type="EMBL" id="CP029289">
    <property type="protein sequence ID" value="AWR94038.1"/>
    <property type="molecule type" value="Genomic_DNA"/>
</dbReference>
<dbReference type="GO" id="GO:0051607">
    <property type="term" value="P:defense response to virus"/>
    <property type="evidence" value="ECO:0007669"/>
    <property type="project" value="UniProtKB-KW"/>
</dbReference>
<dbReference type="InterPro" id="IPR005537">
    <property type="entry name" value="RAMP_III_fam"/>
</dbReference>
<name>A0A2U9IDB7_9CREN</name>
<accession>A0A2U9IDB7</accession>
<dbReference type="KEGG" id="abri:DFR85_04885"/>
<dbReference type="OrthoDB" id="44077at2157"/>
<evidence type="ECO:0000313" key="3">
    <source>
        <dbReference type="EMBL" id="AWR94038.1"/>
    </source>
</evidence>
<dbReference type="PANTHER" id="PTHR36700">
    <property type="entry name" value="CRISPR SYSTEM CMR SUBUNIT CMR4"/>
    <property type="match status" value="1"/>
</dbReference>
<evidence type="ECO:0000259" key="2">
    <source>
        <dbReference type="Pfam" id="PF03787"/>
    </source>
</evidence>
<dbReference type="GeneID" id="36831467"/>
<dbReference type="InterPro" id="IPR013410">
    <property type="entry name" value="CRISPR-assoc_RAMP_Cmr4"/>
</dbReference>
<reference evidence="3 4" key="1">
    <citation type="submission" date="2018-05" db="EMBL/GenBank/DDBJ databases">
        <title>Complete Genome Sequences of Extremely Thermoacidophilic, Metal-Mobilizing Type-Strain Members of the Archaeal Family Sulfolobaceae: Acidianus brierleyi DSM-1651T, Acidianus sulfidivorans DSM-18786T, Metallosphaera hakonensis DSM-7519T, and Metallosphaera prunae DSM-10039T.</title>
        <authorList>
            <person name="Counts J.A."/>
            <person name="Kelly R.M."/>
        </authorList>
    </citation>
    <scope>NUCLEOTIDE SEQUENCE [LARGE SCALE GENOMIC DNA]</scope>
    <source>
        <strain evidence="3 4">DSM 1651</strain>
    </source>
</reference>
<dbReference type="RefSeq" id="WP_110269919.1">
    <property type="nucleotide sequence ID" value="NZ_CP029289.2"/>
</dbReference>
<gene>
    <name evidence="3" type="primary">cmr4</name>
    <name evidence="3" type="ORF">DFR85_04885</name>
</gene>
<dbReference type="PANTHER" id="PTHR36700:SF1">
    <property type="entry name" value="CRISPR SYSTEM CMR SUBUNIT CMR4"/>
    <property type="match status" value="1"/>
</dbReference>
<feature type="domain" description="CRISPR type III-associated protein" evidence="2">
    <location>
        <begin position="18"/>
        <end position="299"/>
    </location>
</feature>
<keyword evidence="4" id="KW-1185">Reference proteome</keyword>
<dbReference type="Pfam" id="PF03787">
    <property type="entry name" value="RAMPs"/>
    <property type="match status" value="1"/>
</dbReference>
<evidence type="ECO:0000313" key="4">
    <source>
        <dbReference type="Proteomes" id="UP000248044"/>
    </source>
</evidence>
<sequence>MVNGYSLLMKGLFILAYAVTNLHPGAGRGYGIVDLSVQKDQLGYPIIYSSAFKGPLKALCASDAINDSGRINCKRKPECCCLFGSEPDDEESSKGILNVLDLPLFSVPAPIHDGFTQLSVDYLISRTNNIFNIISEINEYVGSLGNEISLLLHEHESGEEREVYNSKAKLFNIKGFRILSSLPLFNGKLAVSKDKKVIDKSLIIYTRNRLNLLTKVVTEGGLWSEEYIPMGSFFIGGLIIDENVQNNFCGGEMGKLTCDNLRFLSYLSKVFHASKISDDIYSFYLNIGGKESIGKGLVKVFLGV</sequence>
<dbReference type="Proteomes" id="UP000248044">
    <property type="component" value="Chromosome"/>
</dbReference>
<evidence type="ECO:0000256" key="1">
    <source>
        <dbReference type="ARBA" id="ARBA00023118"/>
    </source>
</evidence>
<dbReference type="NCBIfam" id="TIGR02580">
    <property type="entry name" value="cas_RAMP_Cmr4"/>
    <property type="match status" value="1"/>
</dbReference>
<proteinExistence type="predicted"/>
<dbReference type="AlphaFoldDB" id="A0A2U9IDB7"/>
<protein>
    <submittedName>
        <fullName evidence="3">Type III-B CRISPR module RAMP protein Cmr4</fullName>
    </submittedName>
</protein>
<keyword evidence="1" id="KW-0051">Antiviral defense</keyword>
<organism evidence="3 4">
    <name type="scientific">Acidianus brierleyi</name>
    <dbReference type="NCBI Taxonomy" id="41673"/>
    <lineage>
        <taxon>Archaea</taxon>
        <taxon>Thermoproteota</taxon>
        <taxon>Thermoprotei</taxon>
        <taxon>Sulfolobales</taxon>
        <taxon>Sulfolobaceae</taxon>
        <taxon>Acidianus</taxon>
    </lineage>
</organism>